<comment type="caution">
    <text evidence="1">The sequence shown here is derived from an EMBL/GenBank/DDBJ whole genome shotgun (WGS) entry which is preliminary data.</text>
</comment>
<name>A0A0G1BFM7_9BACT</name>
<protein>
    <submittedName>
        <fullName evidence="1">Uncharacterized protein</fullName>
    </submittedName>
</protein>
<reference evidence="1 2" key="1">
    <citation type="journal article" date="2015" name="Nature">
        <title>rRNA introns, odd ribosomes, and small enigmatic genomes across a large radiation of phyla.</title>
        <authorList>
            <person name="Brown C.T."/>
            <person name="Hug L.A."/>
            <person name="Thomas B.C."/>
            <person name="Sharon I."/>
            <person name="Castelle C.J."/>
            <person name="Singh A."/>
            <person name="Wilkins M.J."/>
            <person name="Williams K.H."/>
            <person name="Banfield J.F."/>
        </authorList>
    </citation>
    <scope>NUCLEOTIDE SEQUENCE [LARGE SCALE GENOMIC DNA]</scope>
</reference>
<dbReference type="AlphaFoldDB" id="A0A0G1BFM7"/>
<dbReference type="EMBL" id="LCEK01000012">
    <property type="protein sequence ID" value="KKS72190.1"/>
    <property type="molecule type" value="Genomic_DNA"/>
</dbReference>
<organism evidence="1 2">
    <name type="scientific">Candidatus Magasanikbacteria bacterium GW2011_GWE2_42_7</name>
    <dbReference type="NCBI Taxonomy" id="1619052"/>
    <lineage>
        <taxon>Bacteria</taxon>
        <taxon>Candidatus Magasanikiibacteriota</taxon>
    </lineage>
</organism>
<evidence type="ECO:0000313" key="2">
    <source>
        <dbReference type="Proteomes" id="UP000033867"/>
    </source>
</evidence>
<evidence type="ECO:0000313" key="1">
    <source>
        <dbReference type="EMBL" id="KKS72190.1"/>
    </source>
</evidence>
<gene>
    <name evidence="1" type="ORF">UV42_C0012G0017</name>
</gene>
<sequence length="54" mass="6249">MANNTQQSLTTILNNFKKSMVSLKSKRTKTVTAFHKKIEEAEKKQVQKNIQDIQ</sequence>
<dbReference type="Proteomes" id="UP000033867">
    <property type="component" value="Unassembled WGS sequence"/>
</dbReference>
<accession>A0A0G1BFM7</accession>
<proteinExistence type="predicted"/>